<keyword evidence="4" id="KW-1185">Reference proteome</keyword>
<dbReference type="PROSITE" id="PS50222">
    <property type="entry name" value="EF_HAND_2"/>
    <property type="match status" value="1"/>
</dbReference>
<dbReference type="AlphaFoldDB" id="A0A0L0VZB7"/>
<dbReference type="SUPFAM" id="SSF47473">
    <property type="entry name" value="EF-hand"/>
    <property type="match status" value="1"/>
</dbReference>
<dbReference type="InterPro" id="IPR011992">
    <property type="entry name" value="EF-hand-dom_pair"/>
</dbReference>
<name>A0A0L0VZB7_9BASI</name>
<dbReference type="GO" id="GO:0005509">
    <property type="term" value="F:calcium ion binding"/>
    <property type="evidence" value="ECO:0007669"/>
    <property type="project" value="InterPro"/>
</dbReference>
<dbReference type="STRING" id="1165861.A0A0L0VZB7"/>
<dbReference type="EMBL" id="AJIL01000012">
    <property type="protein sequence ID" value="KNF04542.1"/>
    <property type="molecule type" value="Genomic_DNA"/>
</dbReference>
<sequence>MLKMDTSARSFDFESLMGSGTGDAMKSMLLHHSWASVGGGRQLTVPRQARVRRHPSRVVARATGGLLVAQMTQFRATGRAMFAGEIPRQAIFTSKLGVGAKGGCCHRVPLEIITFHLILDPVGLLQGLFGFVMMGTIISHMERCYKSCDQFIEVGTNHKKHNFQLVFRGHHQKTKEPIEPLVFQMTEHMIKLPADEDTPEKRVDNIFRMVDHNEDHKISFDEFQGGGKQDPATILQSNFIIV</sequence>
<dbReference type="Gene3D" id="1.10.238.10">
    <property type="entry name" value="EF-hand"/>
    <property type="match status" value="1"/>
</dbReference>
<organism evidence="3 4">
    <name type="scientific">Puccinia striiformis f. sp. tritici PST-78</name>
    <dbReference type="NCBI Taxonomy" id="1165861"/>
    <lineage>
        <taxon>Eukaryota</taxon>
        <taxon>Fungi</taxon>
        <taxon>Dikarya</taxon>
        <taxon>Basidiomycota</taxon>
        <taxon>Pucciniomycotina</taxon>
        <taxon>Pucciniomycetes</taxon>
        <taxon>Pucciniales</taxon>
        <taxon>Pucciniaceae</taxon>
        <taxon>Puccinia</taxon>
    </lineage>
</organism>
<accession>A0A0L0VZB7</accession>
<dbReference type="InterPro" id="IPR002048">
    <property type="entry name" value="EF_hand_dom"/>
</dbReference>
<gene>
    <name evidence="3" type="ORF">PSTG_02452</name>
</gene>
<feature type="domain" description="EF-hand" evidence="2">
    <location>
        <begin position="198"/>
        <end position="233"/>
    </location>
</feature>
<dbReference type="Proteomes" id="UP000054564">
    <property type="component" value="Unassembled WGS sequence"/>
</dbReference>
<reference evidence="4" key="1">
    <citation type="submission" date="2014-03" db="EMBL/GenBank/DDBJ databases">
        <title>The Genome Sequence of Puccinia striiformis f. sp. tritici PST-78.</title>
        <authorList>
            <consortium name="The Broad Institute Genome Sequencing Platform"/>
            <person name="Cuomo C."/>
            <person name="Hulbert S."/>
            <person name="Chen X."/>
            <person name="Walker B."/>
            <person name="Young S.K."/>
            <person name="Zeng Q."/>
            <person name="Gargeya S."/>
            <person name="Fitzgerald M."/>
            <person name="Haas B."/>
            <person name="Abouelleil A."/>
            <person name="Alvarado L."/>
            <person name="Arachchi H.M."/>
            <person name="Berlin A.M."/>
            <person name="Chapman S.B."/>
            <person name="Goldberg J."/>
            <person name="Griggs A."/>
            <person name="Gujja S."/>
            <person name="Hansen M."/>
            <person name="Howarth C."/>
            <person name="Imamovic A."/>
            <person name="Larimer J."/>
            <person name="McCowan C."/>
            <person name="Montmayeur A."/>
            <person name="Murphy C."/>
            <person name="Neiman D."/>
            <person name="Pearson M."/>
            <person name="Priest M."/>
            <person name="Roberts A."/>
            <person name="Saif S."/>
            <person name="Shea T."/>
            <person name="Sisk P."/>
            <person name="Sykes S."/>
            <person name="Wortman J."/>
            <person name="Nusbaum C."/>
            <person name="Birren B."/>
        </authorList>
    </citation>
    <scope>NUCLEOTIDE SEQUENCE [LARGE SCALE GENOMIC DNA]</scope>
    <source>
        <strain evidence="4">race PST-78</strain>
    </source>
</reference>
<evidence type="ECO:0000313" key="3">
    <source>
        <dbReference type="EMBL" id="KNF04542.1"/>
    </source>
</evidence>
<keyword evidence="1" id="KW-0106">Calcium</keyword>
<evidence type="ECO:0000313" key="4">
    <source>
        <dbReference type="Proteomes" id="UP000054564"/>
    </source>
</evidence>
<evidence type="ECO:0000259" key="2">
    <source>
        <dbReference type="PROSITE" id="PS50222"/>
    </source>
</evidence>
<comment type="caution">
    <text evidence="3">The sequence shown here is derived from an EMBL/GenBank/DDBJ whole genome shotgun (WGS) entry which is preliminary data.</text>
</comment>
<dbReference type="PROSITE" id="PS00018">
    <property type="entry name" value="EF_HAND_1"/>
    <property type="match status" value="1"/>
</dbReference>
<dbReference type="InterPro" id="IPR018247">
    <property type="entry name" value="EF_Hand_1_Ca_BS"/>
</dbReference>
<evidence type="ECO:0000256" key="1">
    <source>
        <dbReference type="ARBA" id="ARBA00022837"/>
    </source>
</evidence>
<proteinExistence type="predicted"/>
<protein>
    <recommendedName>
        <fullName evidence="2">EF-hand domain-containing protein</fullName>
    </recommendedName>
</protein>